<accession>A0A835FG80</accession>
<dbReference type="EMBL" id="JACEFO010000874">
    <property type="protein sequence ID" value="KAF8754025.1"/>
    <property type="molecule type" value="Genomic_DNA"/>
</dbReference>
<feature type="coiled-coil region" evidence="1">
    <location>
        <begin position="215"/>
        <end position="246"/>
    </location>
</feature>
<gene>
    <name evidence="3" type="ORF">HU200_011521</name>
</gene>
<comment type="caution">
    <text evidence="3">The sequence shown here is derived from an EMBL/GenBank/DDBJ whole genome shotgun (WGS) entry which is preliminary data.</text>
</comment>
<dbReference type="PANTHER" id="PTHR48127">
    <property type="entry name" value="GRF-TYPE DOMAIN-CONTAINING PROTEIN"/>
    <property type="match status" value="1"/>
</dbReference>
<keyword evidence="4" id="KW-1185">Reference proteome</keyword>
<sequence length="343" mass="39296">MAAARRHRKDPPLCHCGVHATLVVPPRGGSPSGRPKYSPFFRCSINMMDGWPVCQFNEYVQGPWSVWPSDEEVGAYEAGQAPWPCTKYPEKRCKCGILAERGVVPSELGYGWYCDNGNAFWEGRTCDWEWFSGHDELVARFRRLGQRDKERETRELRDKIRNKYDVTLPDDELLFGTILDEYIKENRCRPPILEAHDTLIKYWRLNRILYPRPLFKDERAEKQRKLEEERHLERQVQDRAREAQLEAVRALVGDLPCNMTIRKGALERSSDGFVGMREAQREAVRALGSILRKEKDKGKSTGLHVTFAPVEPAVNKGKGVVVISSDEDDGWGDDEVLSGCESD</sequence>
<dbReference type="PANTHER" id="PTHR48127:SF1">
    <property type="entry name" value="ZINC FINGER GRF-TYPE DOMAIN-CONTAINING PROTEIN"/>
    <property type="match status" value="1"/>
</dbReference>
<feature type="region of interest" description="Disordered" evidence="2">
    <location>
        <begin position="324"/>
        <end position="343"/>
    </location>
</feature>
<keyword evidence="1" id="KW-0175">Coiled coil</keyword>
<protein>
    <submittedName>
        <fullName evidence="3">Uncharacterized protein</fullName>
    </submittedName>
</protein>
<reference evidence="3" key="1">
    <citation type="submission" date="2020-07" db="EMBL/GenBank/DDBJ databases">
        <title>Genome sequence and genetic diversity analysis of an under-domesticated orphan crop, white fonio (Digitaria exilis).</title>
        <authorList>
            <person name="Bennetzen J.L."/>
            <person name="Chen S."/>
            <person name="Ma X."/>
            <person name="Wang X."/>
            <person name="Yssel A.E.J."/>
            <person name="Chaluvadi S.R."/>
            <person name="Johnson M."/>
            <person name="Gangashetty P."/>
            <person name="Hamidou F."/>
            <person name="Sanogo M.D."/>
            <person name="Zwaenepoel A."/>
            <person name="Wallace J."/>
            <person name="Van De Peer Y."/>
            <person name="Van Deynze A."/>
        </authorList>
    </citation>
    <scope>NUCLEOTIDE SEQUENCE</scope>
    <source>
        <tissue evidence="3">Leaves</tissue>
    </source>
</reference>
<organism evidence="3 4">
    <name type="scientific">Digitaria exilis</name>
    <dbReference type="NCBI Taxonomy" id="1010633"/>
    <lineage>
        <taxon>Eukaryota</taxon>
        <taxon>Viridiplantae</taxon>
        <taxon>Streptophyta</taxon>
        <taxon>Embryophyta</taxon>
        <taxon>Tracheophyta</taxon>
        <taxon>Spermatophyta</taxon>
        <taxon>Magnoliopsida</taxon>
        <taxon>Liliopsida</taxon>
        <taxon>Poales</taxon>
        <taxon>Poaceae</taxon>
        <taxon>PACMAD clade</taxon>
        <taxon>Panicoideae</taxon>
        <taxon>Panicodae</taxon>
        <taxon>Paniceae</taxon>
        <taxon>Anthephorinae</taxon>
        <taxon>Digitaria</taxon>
    </lineage>
</organism>
<evidence type="ECO:0000256" key="1">
    <source>
        <dbReference type="SAM" id="Coils"/>
    </source>
</evidence>
<evidence type="ECO:0000256" key="2">
    <source>
        <dbReference type="SAM" id="MobiDB-lite"/>
    </source>
</evidence>
<proteinExistence type="predicted"/>
<evidence type="ECO:0000313" key="3">
    <source>
        <dbReference type="EMBL" id="KAF8754025.1"/>
    </source>
</evidence>
<evidence type="ECO:0000313" key="4">
    <source>
        <dbReference type="Proteomes" id="UP000636709"/>
    </source>
</evidence>
<dbReference type="OrthoDB" id="680224at2759"/>
<dbReference type="AlphaFoldDB" id="A0A835FG80"/>
<feature type="compositionally biased region" description="Acidic residues" evidence="2">
    <location>
        <begin position="325"/>
        <end position="343"/>
    </location>
</feature>
<dbReference type="Proteomes" id="UP000636709">
    <property type="component" value="Unassembled WGS sequence"/>
</dbReference>
<name>A0A835FG80_9POAL</name>